<keyword evidence="2" id="KW-1185">Reference proteome</keyword>
<evidence type="ECO:0000313" key="2">
    <source>
        <dbReference type="Proteomes" id="UP001472677"/>
    </source>
</evidence>
<evidence type="ECO:0000313" key="1">
    <source>
        <dbReference type="EMBL" id="KAK8600725.1"/>
    </source>
</evidence>
<organism evidence="1 2">
    <name type="scientific">Hibiscus sabdariffa</name>
    <name type="common">roselle</name>
    <dbReference type="NCBI Taxonomy" id="183260"/>
    <lineage>
        <taxon>Eukaryota</taxon>
        <taxon>Viridiplantae</taxon>
        <taxon>Streptophyta</taxon>
        <taxon>Embryophyta</taxon>
        <taxon>Tracheophyta</taxon>
        <taxon>Spermatophyta</taxon>
        <taxon>Magnoliopsida</taxon>
        <taxon>eudicotyledons</taxon>
        <taxon>Gunneridae</taxon>
        <taxon>Pentapetalae</taxon>
        <taxon>rosids</taxon>
        <taxon>malvids</taxon>
        <taxon>Malvales</taxon>
        <taxon>Malvaceae</taxon>
        <taxon>Malvoideae</taxon>
        <taxon>Hibiscus</taxon>
    </lineage>
</organism>
<accession>A0ABR2GD78</accession>
<gene>
    <name evidence="1" type="ORF">V6N12_050576</name>
</gene>
<dbReference type="Proteomes" id="UP001472677">
    <property type="component" value="Unassembled WGS sequence"/>
</dbReference>
<sequence>MAAVVVLSLYVDQGVARHAWLAAPVHGSLEGPRMGPGSFPLYLGFLLTTCGTSIGGYGLAPLPCWPMLSDPGPLARFLLICLGVHRSPFTPVCVYVVIAWLSFGPLLCVRPAPSADPWAPVPRCAICGALGASTQWHACTPSRITGCCARALSWPARLLRSSTGVPPTKEASAPPVSTTATSSRVGALCARAGL</sequence>
<protein>
    <submittedName>
        <fullName evidence="1">Uncharacterized protein</fullName>
    </submittedName>
</protein>
<name>A0ABR2GD78_9ROSI</name>
<comment type="caution">
    <text evidence="1">The sequence shown here is derived from an EMBL/GenBank/DDBJ whole genome shotgun (WGS) entry which is preliminary data.</text>
</comment>
<reference evidence="1 2" key="1">
    <citation type="journal article" date="2024" name="G3 (Bethesda)">
        <title>Genome assembly of Hibiscus sabdariffa L. provides insights into metabolisms of medicinal natural products.</title>
        <authorList>
            <person name="Kim T."/>
        </authorList>
    </citation>
    <scope>NUCLEOTIDE SEQUENCE [LARGE SCALE GENOMIC DNA]</scope>
    <source>
        <strain evidence="1">TK-2024</strain>
        <tissue evidence="1">Old leaves</tissue>
    </source>
</reference>
<proteinExistence type="predicted"/>
<dbReference type="EMBL" id="JBBPBM010000001">
    <property type="protein sequence ID" value="KAK8600725.1"/>
    <property type="molecule type" value="Genomic_DNA"/>
</dbReference>